<sequence length="141" mass="16118">MSDKSIDLLRQYLLERKSLKEILPYTLFSNAVPASRELYQQLVAEFDDRFTAIDSAIDSIEDSSRMIMDNSDNNSIAITEFINVLQTMAAECQQQARRDDNAIEREVDEINRLIDQLPTNESVDLSELESAVTNLENSLRI</sequence>
<dbReference type="VEuPathDB" id="FungiDB:DIURU_001893"/>
<dbReference type="EMBL" id="SWFT01000058">
    <property type="protein sequence ID" value="KAA8904462.1"/>
    <property type="molecule type" value="Genomic_DNA"/>
</dbReference>
<name>A0A642USI2_DIURU</name>
<evidence type="ECO:0000313" key="1">
    <source>
        <dbReference type="EMBL" id="KAA8904462.1"/>
    </source>
</evidence>
<dbReference type="Proteomes" id="UP000449547">
    <property type="component" value="Unassembled WGS sequence"/>
</dbReference>
<keyword evidence="2" id="KW-1185">Reference proteome</keyword>
<proteinExistence type="predicted"/>
<dbReference type="GeneID" id="54780546"/>
<gene>
    <name evidence="1" type="ORF">DIURU_001893</name>
</gene>
<comment type="caution">
    <text evidence="1">The sequence shown here is derived from an EMBL/GenBank/DDBJ whole genome shotgun (WGS) entry which is preliminary data.</text>
</comment>
<evidence type="ECO:0000313" key="2">
    <source>
        <dbReference type="Proteomes" id="UP000449547"/>
    </source>
</evidence>
<organism evidence="1 2">
    <name type="scientific">Diutina rugosa</name>
    <name type="common">Yeast</name>
    <name type="synonym">Candida rugosa</name>
    <dbReference type="NCBI Taxonomy" id="5481"/>
    <lineage>
        <taxon>Eukaryota</taxon>
        <taxon>Fungi</taxon>
        <taxon>Dikarya</taxon>
        <taxon>Ascomycota</taxon>
        <taxon>Saccharomycotina</taxon>
        <taxon>Pichiomycetes</taxon>
        <taxon>Debaryomycetaceae</taxon>
        <taxon>Diutina</taxon>
    </lineage>
</organism>
<dbReference type="AlphaFoldDB" id="A0A642USI2"/>
<dbReference type="RefSeq" id="XP_034013300.1">
    <property type="nucleotide sequence ID" value="XM_034154486.1"/>
</dbReference>
<accession>A0A642USI2</accession>
<reference evidence="1 2" key="1">
    <citation type="submission" date="2019-07" db="EMBL/GenBank/DDBJ databases">
        <title>Genome assembly of two rare yeast pathogens: Diutina rugosa and Trichomonascus ciferrii.</title>
        <authorList>
            <person name="Mixao V."/>
            <person name="Saus E."/>
            <person name="Hansen A."/>
            <person name="Lass-Flor C."/>
            <person name="Gabaldon T."/>
        </authorList>
    </citation>
    <scope>NUCLEOTIDE SEQUENCE [LARGE SCALE GENOMIC DNA]</scope>
    <source>
        <strain evidence="1 2">CBS 613</strain>
    </source>
</reference>
<protein>
    <submittedName>
        <fullName evidence="1">Uncharacterized protein</fullName>
    </submittedName>
</protein>